<protein>
    <recommendedName>
        <fullName evidence="4">CBM10 domain-containing protein</fullName>
    </recommendedName>
</protein>
<accession>A0A1Y1UIU1</accession>
<dbReference type="AlphaFoldDB" id="A0A1Y1UIU1"/>
<evidence type="ECO:0000256" key="1">
    <source>
        <dbReference type="SAM" id="SignalP"/>
    </source>
</evidence>
<dbReference type="EMBL" id="MCFH01000137">
    <property type="protein sequence ID" value="ORX37477.1"/>
    <property type="molecule type" value="Genomic_DNA"/>
</dbReference>
<evidence type="ECO:0000313" key="2">
    <source>
        <dbReference type="EMBL" id="ORX37477.1"/>
    </source>
</evidence>
<dbReference type="OrthoDB" id="10636110at2759"/>
<comment type="caution">
    <text evidence="2">The sequence shown here is derived from an EMBL/GenBank/DDBJ whole genome shotgun (WGS) entry which is preliminary data.</text>
</comment>
<keyword evidence="3" id="KW-1185">Reference proteome</keyword>
<dbReference type="SUPFAM" id="SSF64571">
    <property type="entry name" value="Cellulose docking domain, dockering"/>
    <property type="match status" value="1"/>
</dbReference>
<proteinExistence type="predicted"/>
<reference evidence="2 3" key="1">
    <citation type="submission" date="2016-08" db="EMBL/GenBank/DDBJ databases">
        <title>Genomes of anaerobic fungi encode conserved fungal cellulosomes for biomass hydrolysis.</title>
        <authorList>
            <consortium name="DOE Joint Genome Institute"/>
            <person name="Haitjema C.H."/>
            <person name="Gilmore S.P."/>
            <person name="Henske J.K."/>
            <person name="Solomon K.V."/>
            <person name="De Groot R."/>
            <person name="Kuo A."/>
            <person name="Mondo S.J."/>
            <person name="Salamov A.A."/>
            <person name="Labutti K."/>
            <person name="Zhao Z."/>
            <person name="Chiniquy J."/>
            <person name="Barry K."/>
            <person name="Brewer H.M."/>
            <person name="Purvine S.O."/>
            <person name="Wright A.T."/>
            <person name="Boxma B."/>
            <person name="Van Alen T."/>
            <person name="Hackstein J.H."/>
            <person name="Baker S.E."/>
            <person name="Grigoriev I.V."/>
            <person name="O'Malley M.A."/>
        </authorList>
    </citation>
    <scope>NUCLEOTIDE SEQUENCE [LARGE SCALE GENOMIC DNA]</scope>
    <source>
        <strain evidence="3">finn</strain>
    </source>
</reference>
<reference evidence="2 3" key="2">
    <citation type="submission" date="2016-08" db="EMBL/GenBank/DDBJ databases">
        <title>Pervasive Adenine N6-methylation of Active Genes in Fungi.</title>
        <authorList>
            <consortium name="DOE Joint Genome Institute"/>
            <person name="Mondo S.J."/>
            <person name="Dannebaum R.O."/>
            <person name="Kuo R.C."/>
            <person name="Labutti K."/>
            <person name="Haridas S."/>
            <person name="Kuo A."/>
            <person name="Salamov A."/>
            <person name="Ahrendt S.R."/>
            <person name="Lipzen A."/>
            <person name="Sullivan W."/>
            <person name="Andreopoulos W.B."/>
            <person name="Clum A."/>
            <person name="Lindquist E."/>
            <person name="Daum C."/>
            <person name="Ramamoorthy G.K."/>
            <person name="Gryganskyi A."/>
            <person name="Culley D."/>
            <person name="Magnuson J.K."/>
            <person name="James T.Y."/>
            <person name="O'Malley M.A."/>
            <person name="Stajich J.E."/>
            <person name="Spatafora J.W."/>
            <person name="Visel A."/>
            <person name="Grigoriev I.V."/>
        </authorList>
    </citation>
    <scope>NUCLEOTIDE SEQUENCE [LARGE SCALE GENOMIC DNA]</scope>
    <source>
        <strain evidence="3">finn</strain>
    </source>
</reference>
<feature type="chain" id="PRO_5012937432" description="CBM10 domain-containing protein" evidence="1">
    <location>
        <begin position="19"/>
        <end position="160"/>
    </location>
</feature>
<keyword evidence="1" id="KW-0732">Signal</keyword>
<dbReference type="Gene3D" id="3.90.1220.10">
    <property type="entry name" value="Cellulose docking domain, dockering"/>
    <property type="match status" value="1"/>
</dbReference>
<dbReference type="Proteomes" id="UP000193719">
    <property type="component" value="Unassembled WGS sequence"/>
</dbReference>
<organism evidence="2 3">
    <name type="scientific">Piromyces finnis</name>
    <dbReference type="NCBI Taxonomy" id="1754191"/>
    <lineage>
        <taxon>Eukaryota</taxon>
        <taxon>Fungi</taxon>
        <taxon>Fungi incertae sedis</taxon>
        <taxon>Chytridiomycota</taxon>
        <taxon>Chytridiomycota incertae sedis</taxon>
        <taxon>Neocallimastigomycetes</taxon>
        <taxon>Neocallimastigales</taxon>
        <taxon>Neocallimastigaceae</taxon>
        <taxon>Piromyces</taxon>
    </lineage>
</organism>
<dbReference type="InterPro" id="IPR009034">
    <property type="entry name" value="Dockerin_dom_fun_sf"/>
</dbReference>
<evidence type="ECO:0008006" key="4">
    <source>
        <dbReference type="Google" id="ProtNLM"/>
    </source>
</evidence>
<name>A0A1Y1UIU1_9FUNG</name>
<evidence type="ECO:0000313" key="3">
    <source>
        <dbReference type="Proteomes" id="UP000193719"/>
    </source>
</evidence>
<gene>
    <name evidence="2" type="ORF">BCR36DRAFT_417101</name>
</gene>
<feature type="signal peptide" evidence="1">
    <location>
        <begin position="1"/>
        <end position="18"/>
    </location>
</feature>
<sequence>MKLYNFLLVGLLGALSNAQTTTYLNPSYEYISKQTSLPPKIPSNSSITKKTVTTTMKTVVITTTKTASATVVPLPEDTNYCKDKNTCDTIYIRDKYGEWSIENSKWCYCGLDTRTFTKALPVYTTNNRISSSTKVIPTTTTSTKYKIYYLFCKQIKFKNQ</sequence>